<comment type="caution">
    <text evidence="16">The sequence shown here is derived from an EMBL/GenBank/DDBJ whole genome shotgun (WGS) entry which is preliminary data.</text>
</comment>
<dbReference type="InterPro" id="IPR018163">
    <property type="entry name" value="Thr/Ala-tRNA-synth_IIc_edit"/>
</dbReference>
<evidence type="ECO:0000259" key="15">
    <source>
        <dbReference type="PROSITE" id="PS51880"/>
    </source>
</evidence>
<keyword evidence="2 13" id="KW-0963">Cytoplasm</keyword>
<dbReference type="InterPro" id="IPR004095">
    <property type="entry name" value="TGS"/>
</dbReference>
<dbReference type="InterPro" id="IPR006195">
    <property type="entry name" value="aa-tRNA-synth_II"/>
</dbReference>
<dbReference type="Gene3D" id="3.30.54.20">
    <property type="match status" value="1"/>
</dbReference>
<evidence type="ECO:0000256" key="3">
    <source>
        <dbReference type="ARBA" id="ARBA00022555"/>
    </source>
</evidence>
<evidence type="ECO:0000256" key="10">
    <source>
        <dbReference type="ARBA" id="ARBA00022917"/>
    </source>
</evidence>
<dbReference type="InterPro" id="IPR002314">
    <property type="entry name" value="aa-tRNA-synt_IIb"/>
</dbReference>
<dbReference type="GO" id="GO:0006435">
    <property type="term" value="P:threonyl-tRNA aminoacylation"/>
    <property type="evidence" value="ECO:0007669"/>
    <property type="project" value="UniProtKB-UniRule"/>
</dbReference>
<dbReference type="GO" id="GO:0046872">
    <property type="term" value="F:metal ion binding"/>
    <property type="evidence" value="ECO:0007669"/>
    <property type="project" value="UniProtKB-KW"/>
</dbReference>
<organism evidence="16 17">
    <name type="scientific">Pseudosulfitobacter pseudonitzschiae</name>
    <dbReference type="NCBI Taxonomy" id="1402135"/>
    <lineage>
        <taxon>Bacteria</taxon>
        <taxon>Pseudomonadati</taxon>
        <taxon>Pseudomonadota</taxon>
        <taxon>Alphaproteobacteria</taxon>
        <taxon>Rhodobacterales</taxon>
        <taxon>Roseobacteraceae</taxon>
        <taxon>Pseudosulfitobacter</taxon>
    </lineage>
</organism>
<comment type="catalytic activity">
    <reaction evidence="12 13">
        <text>tRNA(Thr) + L-threonine + ATP = L-threonyl-tRNA(Thr) + AMP + diphosphate + H(+)</text>
        <dbReference type="Rhea" id="RHEA:24624"/>
        <dbReference type="Rhea" id="RHEA-COMP:9670"/>
        <dbReference type="Rhea" id="RHEA-COMP:9704"/>
        <dbReference type="ChEBI" id="CHEBI:15378"/>
        <dbReference type="ChEBI" id="CHEBI:30616"/>
        <dbReference type="ChEBI" id="CHEBI:33019"/>
        <dbReference type="ChEBI" id="CHEBI:57926"/>
        <dbReference type="ChEBI" id="CHEBI:78442"/>
        <dbReference type="ChEBI" id="CHEBI:78534"/>
        <dbReference type="ChEBI" id="CHEBI:456215"/>
        <dbReference type="EC" id="6.1.1.3"/>
    </reaction>
</comment>
<dbReference type="FunFam" id="3.10.20.30:FF:000005">
    <property type="entry name" value="Threonine--tRNA ligase"/>
    <property type="match status" value="1"/>
</dbReference>
<evidence type="ECO:0000256" key="13">
    <source>
        <dbReference type="HAMAP-Rule" id="MF_00184"/>
    </source>
</evidence>
<dbReference type="InterPro" id="IPR004154">
    <property type="entry name" value="Anticodon-bd"/>
</dbReference>
<dbReference type="InterPro" id="IPR045864">
    <property type="entry name" value="aa-tRNA-synth_II/BPL/LPL"/>
</dbReference>
<sequence>MAQVSLTFPDGNAREYDAGITAAEVAESISKSLAKKAISATVDGQHWDLQWPINADAQIAIHTMQDDEQANELVRHDLAHIMARAVQEIWPDTKVTIGPVIKDGWYYDFDRAEPFTPEDLGEIEKKMKEIINKSDPVRTEVWERDVAIKYYEDRGEPYKVELIESIPGDEPLRMYWHGDWQDLCRGPHLQHTGQVPGDAFKLMSIAGAYWRGDSSRQMLQRIYGVAFTGKEKLRAHLNMLEEAAKRDHRKLGREMDLFHMQEEAPGQVFWHPNGWTIYTELQDYMRRKQRVGGYREINTPQVVDRKLWEASGHWDKYQHHMFIVEVDESRDGENDDAAVKNKAQTRINALKPMNCPCHVQVFNQGLKSYRDLPLRLAEFGSCARFEPSGALHGIMRVRGFTQDDGHIFCTEDQIETECARFIEFLADIYAELGFPTFEIKFATRPEKRVGTEESWDYVENALEEAIRKTGRTYTLEPGDGAFYGPKLDFYLTDAIGRVWQCGTFQVDPNLPERLDATYIAQDGAKVRPYMLHRATLGSFERFIGILIEEHAGKLPFWLAPRQVVVASIISDADDYVQEVVAALQARGVRAEADLRNEKINYKVREHSVGKVPVILAVGAREVEERTLSVRRLGEKQTSVQSLDDVLVTLADEATPPDQKA</sequence>
<dbReference type="SUPFAM" id="SSF52954">
    <property type="entry name" value="Class II aaRS ABD-related"/>
    <property type="match status" value="1"/>
</dbReference>
<keyword evidence="8 13" id="KW-0067">ATP-binding</keyword>
<dbReference type="GO" id="GO:0005524">
    <property type="term" value="F:ATP binding"/>
    <property type="evidence" value="ECO:0007669"/>
    <property type="project" value="UniProtKB-UniRule"/>
</dbReference>
<evidence type="ECO:0000259" key="14">
    <source>
        <dbReference type="PROSITE" id="PS50862"/>
    </source>
</evidence>
<evidence type="ECO:0000256" key="8">
    <source>
        <dbReference type="ARBA" id="ARBA00022840"/>
    </source>
</evidence>
<dbReference type="Proteomes" id="UP000809337">
    <property type="component" value="Unassembled WGS sequence"/>
</dbReference>
<evidence type="ECO:0000313" key="17">
    <source>
        <dbReference type="Proteomes" id="UP000809337"/>
    </source>
</evidence>
<dbReference type="Gene3D" id="3.30.980.10">
    <property type="entry name" value="Threonyl-trna Synthetase, Chain A, domain 2"/>
    <property type="match status" value="1"/>
</dbReference>
<comment type="cofactor">
    <cofactor evidence="13">
        <name>Zn(2+)</name>
        <dbReference type="ChEBI" id="CHEBI:29105"/>
    </cofactor>
    <text evidence="13">Binds 1 zinc ion per subunit.</text>
</comment>
<evidence type="ECO:0000256" key="4">
    <source>
        <dbReference type="ARBA" id="ARBA00022598"/>
    </source>
</evidence>
<proteinExistence type="inferred from homology"/>
<dbReference type="Pfam" id="PF02824">
    <property type="entry name" value="TGS"/>
    <property type="match status" value="1"/>
</dbReference>
<keyword evidence="5 13" id="KW-0479">Metal-binding</keyword>
<feature type="binding site" evidence="13">
    <location>
        <position position="406"/>
    </location>
    <ligand>
        <name>Zn(2+)</name>
        <dbReference type="ChEBI" id="CHEBI:29105"/>
        <note>catalytic</note>
    </ligand>
</feature>
<keyword evidence="7 13" id="KW-0862">Zinc</keyword>
<dbReference type="PROSITE" id="PS50862">
    <property type="entry name" value="AA_TRNA_LIGASE_II"/>
    <property type="match status" value="1"/>
</dbReference>
<dbReference type="Gene3D" id="3.10.20.30">
    <property type="match status" value="1"/>
</dbReference>
<evidence type="ECO:0000313" key="16">
    <source>
        <dbReference type="EMBL" id="MBM2355029.1"/>
    </source>
</evidence>
<dbReference type="NCBIfam" id="TIGR00418">
    <property type="entry name" value="thrS"/>
    <property type="match status" value="1"/>
</dbReference>
<dbReference type="FunFam" id="3.30.930.10:FF:000002">
    <property type="entry name" value="Threonine--tRNA ligase"/>
    <property type="match status" value="1"/>
</dbReference>
<dbReference type="CDD" id="cd00860">
    <property type="entry name" value="ThrRS_anticodon"/>
    <property type="match status" value="1"/>
</dbReference>
<dbReference type="Gene3D" id="3.30.930.10">
    <property type="entry name" value="Bira Bifunctional Protein, Domain 2"/>
    <property type="match status" value="1"/>
</dbReference>
<comment type="subunit">
    <text evidence="13">Homodimer.</text>
</comment>
<evidence type="ECO:0000256" key="5">
    <source>
        <dbReference type="ARBA" id="ARBA00022723"/>
    </source>
</evidence>
<feature type="binding site" evidence="13">
    <location>
        <position position="532"/>
    </location>
    <ligand>
        <name>Zn(2+)</name>
        <dbReference type="ChEBI" id="CHEBI:29105"/>
        <note>catalytic</note>
    </ligand>
</feature>
<protein>
    <recommendedName>
        <fullName evidence="13">Threonine--tRNA ligase</fullName>
        <ecNumber evidence="13">6.1.1.3</ecNumber>
    </recommendedName>
    <alternativeName>
        <fullName evidence="13">Threonyl-tRNA synthetase</fullName>
        <shortName evidence="13">ThrRS</shortName>
    </alternativeName>
</protein>
<dbReference type="RefSeq" id="WP_231034068.1">
    <property type="nucleotide sequence ID" value="NZ_JAJNGX010000005.1"/>
</dbReference>
<dbReference type="PROSITE" id="PS51880">
    <property type="entry name" value="TGS"/>
    <property type="match status" value="1"/>
</dbReference>
<keyword evidence="10 13" id="KW-0648">Protein biosynthesis</keyword>
<dbReference type="SMART" id="SM00863">
    <property type="entry name" value="tRNA_SAD"/>
    <property type="match status" value="1"/>
</dbReference>
<evidence type="ECO:0000256" key="12">
    <source>
        <dbReference type="ARBA" id="ARBA00049515"/>
    </source>
</evidence>
<dbReference type="SUPFAM" id="SSF55681">
    <property type="entry name" value="Class II aaRS and biotin synthetases"/>
    <property type="match status" value="1"/>
</dbReference>
<feature type="binding site" evidence="13">
    <location>
        <position position="355"/>
    </location>
    <ligand>
        <name>Zn(2+)</name>
        <dbReference type="ChEBI" id="CHEBI:29105"/>
        <note>catalytic</note>
    </ligand>
</feature>
<dbReference type="InterPro" id="IPR012676">
    <property type="entry name" value="TGS-like"/>
</dbReference>
<dbReference type="PANTHER" id="PTHR11451:SF44">
    <property type="entry name" value="THREONINE--TRNA LIGASE, CHLOROPLASTIC_MITOCHONDRIAL 2"/>
    <property type="match status" value="1"/>
</dbReference>
<dbReference type="PRINTS" id="PR01047">
    <property type="entry name" value="TRNASYNTHTHR"/>
</dbReference>
<keyword evidence="6 13" id="KW-0547">Nucleotide-binding</keyword>
<dbReference type="Pfam" id="PF03129">
    <property type="entry name" value="HGTP_anticodon"/>
    <property type="match status" value="1"/>
</dbReference>
<dbReference type="InterPro" id="IPR033728">
    <property type="entry name" value="ThrRS_core"/>
</dbReference>
<reference evidence="16" key="1">
    <citation type="submission" date="2021-01" db="EMBL/GenBank/DDBJ databases">
        <title>Diatom-associated Roseobacters Show Island Model of Population Structure.</title>
        <authorList>
            <person name="Qu L."/>
            <person name="Feng X."/>
            <person name="Chen Y."/>
            <person name="Li L."/>
            <person name="Wang X."/>
            <person name="Hu Z."/>
            <person name="Wang H."/>
            <person name="Luo H."/>
        </authorList>
    </citation>
    <scope>NUCLEOTIDE SEQUENCE</scope>
    <source>
        <strain evidence="16">SM26-45</strain>
    </source>
</reference>
<keyword evidence="4 13" id="KW-0436">Ligase</keyword>
<dbReference type="Pfam" id="PF07973">
    <property type="entry name" value="tRNA_SAD"/>
    <property type="match status" value="1"/>
</dbReference>
<evidence type="ECO:0000256" key="2">
    <source>
        <dbReference type="ARBA" id="ARBA00022490"/>
    </source>
</evidence>
<keyword evidence="11 13" id="KW-0030">Aminoacyl-tRNA synthetase</keyword>
<dbReference type="EC" id="6.1.1.3" evidence="13"/>
<dbReference type="Gene3D" id="3.40.50.800">
    <property type="entry name" value="Anticodon-binding domain"/>
    <property type="match status" value="1"/>
</dbReference>
<dbReference type="Pfam" id="PF00587">
    <property type="entry name" value="tRNA-synt_2b"/>
    <property type="match status" value="1"/>
</dbReference>
<comment type="caution">
    <text evidence="13">Lacks conserved residue(s) required for the propagation of feature annotation.</text>
</comment>
<dbReference type="FunFam" id="3.40.50.800:FF:000001">
    <property type="entry name" value="Threonine--tRNA ligase"/>
    <property type="match status" value="1"/>
</dbReference>
<dbReference type="CDD" id="cd00771">
    <property type="entry name" value="ThrRS_core"/>
    <property type="match status" value="1"/>
</dbReference>
<dbReference type="EMBL" id="JAFBWN010000005">
    <property type="protein sequence ID" value="MBM2355029.1"/>
    <property type="molecule type" value="Genomic_DNA"/>
</dbReference>
<dbReference type="CDD" id="cd01667">
    <property type="entry name" value="TGS_ThrRS"/>
    <property type="match status" value="1"/>
</dbReference>
<evidence type="ECO:0000256" key="11">
    <source>
        <dbReference type="ARBA" id="ARBA00023146"/>
    </source>
</evidence>
<dbReference type="SUPFAM" id="SSF81271">
    <property type="entry name" value="TGS-like"/>
    <property type="match status" value="1"/>
</dbReference>
<dbReference type="GO" id="GO:0000049">
    <property type="term" value="F:tRNA binding"/>
    <property type="evidence" value="ECO:0007669"/>
    <property type="project" value="UniProtKB-KW"/>
</dbReference>
<name>A0A9Q2RXD7_9RHOB</name>
<dbReference type="InterPro" id="IPR036621">
    <property type="entry name" value="Anticodon-bd_dom_sf"/>
</dbReference>
<evidence type="ECO:0000256" key="6">
    <source>
        <dbReference type="ARBA" id="ARBA00022741"/>
    </source>
</evidence>
<dbReference type="InterPro" id="IPR012947">
    <property type="entry name" value="tRNA_SAD"/>
</dbReference>
<dbReference type="InterPro" id="IPR047246">
    <property type="entry name" value="ThrRS_anticodon"/>
</dbReference>
<comment type="subcellular location">
    <subcellularLocation>
        <location evidence="13">Cytoplasm</location>
    </subcellularLocation>
</comment>
<dbReference type="AlphaFoldDB" id="A0A9Q2RXD7"/>
<evidence type="ECO:0000256" key="7">
    <source>
        <dbReference type="ARBA" id="ARBA00022833"/>
    </source>
</evidence>
<dbReference type="PANTHER" id="PTHR11451">
    <property type="entry name" value="THREONINE-TRNA LIGASE"/>
    <property type="match status" value="1"/>
</dbReference>
<comment type="similarity">
    <text evidence="1 13">Belongs to the class-II aminoacyl-tRNA synthetase family.</text>
</comment>
<keyword evidence="9 13" id="KW-0694">RNA-binding</keyword>
<dbReference type="GO" id="GO:0005737">
    <property type="term" value="C:cytoplasm"/>
    <property type="evidence" value="ECO:0007669"/>
    <property type="project" value="UniProtKB-SubCell"/>
</dbReference>
<dbReference type="FunFam" id="3.30.54.20:FF:000002">
    <property type="entry name" value="Threonine--tRNA ligase"/>
    <property type="match status" value="1"/>
</dbReference>
<accession>A0A9Q2RXD7</accession>
<gene>
    <name evidence="13 16" type="primary">thrS</name>
    <name evidence="16" type="ORF">JQX14_10790</name>
</gene>
<evidence type="ECO:0000256" key="1">
    <source>
        <dbReference type="ARBA" id="ARBA00008226"/>
    </source>
</evidence>
<dbReference type="SUPFAM" id="SSF55186">
    <property type="entry name" value="ThrRS/AlaRS common domain"/>
    <property type="match status" value="1"/>
</dbReference>
<dbReference type="HAMAP" id="MF_00184">
    <property type="entry name" value="Thr_tRNA_synth"/>
    <property type="match status" value="1"/>
</dbReference>
<dbReference type="InterPro" id="IPR002320">
    <property type="entry name" value="Thr-tRNA-ligase_IIa"/>
</dbReference>
<evidence type="ECO:0000256" key="9">
    <source>
        <dbReference type="ARBA" id="ARBA00022884"/>
    </source>
</evidence>
<keyword evidence="3 13" id="KW-0820">tRNA-binding</keyword>
<feature type="domain" description="TGS" evidence="15">
    <location>
        <begin position="1"/>
        <end position="63"/>
    </location>
</feature>
<dbReference type="InterPro" id="IPR012675">
    <property type="entry name" value="Beta-grasp_dom_sf"/>
</dbReference>
<dbReference type="GO" id="GO:0004829">
    <property type="term" value="F:threonine-tRNA ligase activity"/>
    <property type="evidence" value="ECO:0007669"/>
    <property type="project" value="UniProtKB-UniRule"/>
</dbReference>
<feature type="domain" description="Aminoacyl-transfer RNA synthetases class-II family profile" evidence="14">
    <location>
        <begin position="247"/>
        <end position="555"/>
    </location>
</feature>